<dbReference type="Pfam" id="PF25681">
    <property type="entry name" value="Phage_TTP_17"/>
    <property type="match status" value="1"/>
</dbReference>
<dbReference type="GO" id="GO:0005975">
    <property type="term" value="P:carbohydrate metabolic process"/>
    <property type="evidence" value="ECO:0007669"/>
    <property type="project" value="UniProtKB-ARBA"/>
</dbReference>
<dbReference type="RefSeq" id="WP_123959713.1">
    <property type="nucleotide sequence ID" value="NZ_CP033898.1"/>
</dbReference>
<dbReference type="EMBL" id="CP033898">
    <property type="protein sequence ID" value="AZA08698.1"/>
    <property type="molecule type" value="Genomic_DNA"/>
</dbReference>
<evidence type="ECO:0000313" key="1">
    <source>
        <dbReference type="EMBL" id="AZA08698.1"/>
    </source>
</evidence>
<organism evidence="1 2">
    <name type="scientific">Corynebacterium pseudopelargi</name>
    <dbReference type="NCBI Taxonomy" id="2080757"/>
    <lineage>
        <taxon>Bacteria</taxon>
        <taxon>Bacillati</taxon>
        <taxon>Actinomycetota</taxon>
        <taxon>Actinomycetes</taxon>
        <taxon>Mycobacteriales</taxon>
        <taxon>Corynebacteriaceae</taxon>
        <taxon>Corynebacterium</taxon>
    </lineage>
</organism>
<reference evidence="1 2" key="1">
    <citation type="submission" date="2018-11" db="EMBL/GenBank/DDBJ databases">
        <authorList>
            <person name="Kleinhagauer T."/>
            <person name="Glaeser S.P."/>
            <person name="Spergser J."/>
            <person name="Ruckert C."/>
            <person name="Kaempfer P."/>
            <person name="Busse H.-J."/>
        </authorList>
    </citation>
    <scope>NUCLEOTIDE SEQUENCE [LARGE SCALE GENOMIC DNA]</scope>
    <source>
        <strain evidence="1 2">812CH</strain>
    </source>
</reference>
<dbReference type="InterPro" id="IPR013783">
    <property type="entry name" value="Ig-like_fold"/>
</dbReference>
<dbReference type="OrthoDB" id="4130395at2"/>
<dbReference type="Proteomes" id="UP000271426">
    <property type="component" value="Chromosome"/>
</dbReference>
<sequence length="299" mass="32109">MAISDVLTGFNAGAARVALTGAVRTAPIGLEMKPIGEKYGDEYTNLGYISPDGVEISFDEDKQEYIPWQEVSAIRTDITKAAKAIKFTLWETDPAKIAMFLGVPADQIEDIASEGGVAFWEEGLPVFELQQLHVDMVDGDKHNRVSFPSAKITERGALVMKKDDIFGLEVTFTTFPAGAEYEGTPARGKTAYWQFNKAFAEAADVSTSVDGVAPLRVTTESLPAGTQSEEYSGKLDATGGTPGYTWTVSDGTLPQGIELDTNGTLSGTVDSSAETQTVTFKVEDSKKLPATKQLTITIN</sequence>
<accession>A0A3G6IVL3</accession>
<evidence type="ECO:0000313" key="2">
    <source>
        <dbReference type="Proteomes" id="UP000271426"/>
    </source>
</evidence>
<name>A0A3G6IVL3_9CORY</name>
<dbReference type="Gene3D" id="2.60.40.10">
    <property type="entry name" value="Immunoglobulins"/>
    <property type="match status" value="1"/>
</dbReference>
<gene>
    <name evidence="1" type="ORF">CPPEL_02835</name>
</gene>
<dbReference type="InterPro" id="IPR058154">
    <property type="entry name" value="Bxb1_TTP-like"/>
</dbReference>
<proteinExistence type="predicted"/>
<keyword evidence="2" id="KW-1185">Reference proteome</keyword>
<dbReference type="KEGG" id="cpso:CPPEL_02835"/>
<dbReference type="Pfam" id="PF05345">
    <property type="entry name" value="He_PIG"/>
    <property type="match status" value="1"/>
</dbReference>
<dbReference type="AlphaFoldDB" id="A0A3G6IVL3"/>
<protein>
    <submittedName>
        <fullName evidence="1">Uncharacterized protein</fullName>
    </submittedName>
</protein>